<reference evidence="7 8" key="1">
    <citation type="submission" date="2020-11" db="EMBL/GenBank/DDBJ databases">
        <title>genome sequence of strain KACC 18849.</title>
        <authorList>
            <person name="Gao J."/>
            <person name="Zhang X."/>
        </authorList>
    </citation>
    <scope>NUCLEOTIDE SEQUENCE [LARGE SCALE GENOMIC DNA]</scope>
    <source>
        <strain evidence="7 8">KACC 18849</strain>
    </source>
</reference>
<feature type="chain" id="PRO_5046227003" evidence="6">
    <location>
        <begin position="25"/>
        <end position="261"/>
    </location>
</feature>
<comment type="caution">
    <text evidence="7">The sequence shown here is derived from an EMBL/GenBank/DDBJ whole genome shotgun (WGS) entry which is preliminary data.</text>
</comment>
<dbReference type="EMBL" id="JADWOX010000001">
    <property type="protein sequence ID" value="MBI1682554.1"/>
    <property type="molecule type" value="Genomic_DNA"/>
</dbReference>
<evidence type="ECO:0000256" key="3">
    <source>
        <dbReference type="ARBA" id="ARBA00022729"/>
    </source>
</evidence>
<evidence type="ECO:0000256" key="6">
    <source>
        <dbReference type="SAM" id="SignalP"/>
    </source>
</evidence>
<comment type="subcellular location">
    <subcellularLocation>
        <location evidence="1">Cell outer membrane</location>
    </subcellularLocation>
</comment>
<evidence type="ECO:0000313" key="8">
    <source>
        <dbReference type="Proteomes" id="UP000639859"/>
    </source>
</evidence>
<keyword evidence="5" id="KW-0998">Cell outer membrane</keyword>
<dbReference type="Pfam" id="PF06629">
    <property type="entry name" value="MipA"/>
    <property type="match status" value="1"/>
</dbReference>
<feature type="signal peptide" evidence="6">
    <location>
        <begin position="1"/>
        <end position="24"/>
    </location>
</feature>
<dbReference type="PANTHER" id="PTHR38776">
    <property type="entry name" value="MLTA-INTERACTING PROTEIN-RELATED"/>
    <property type="match status" value="1"/>
</dbReference>
<proteinExistence type="inferred from homology"/>
<evidence type="ECO:0000256" key="2">
    <source>
        <dbReference type="ARBA" id="ARBA00005722"/>
    </source>
</evidence>
<comment type="similarity">
    <text evidence="2">Belongs to the MipA/OmpV family.</text>
</comment>
<protein>
    <submittedName>
        <fullName evidence="7">MipA/OmpV family protein</fullName>
    </submittedName>
</protein>
<accession>A0ABS0SSS6</accession>
<dbReference type="Proteomes" id="UP000639859">
    <property type="component" value="Unassembled WGS sequence"/>
</dbReference>
<evidence type="ECO:0000256" key="1">
    <source>
        <dbReference type="ARBA" id="ARBA00004442"/>
    </source>
</evidence>
<name>A0ABS0SSS6_9CAUL</name>
<sequence length="261" mass="28405">MILRLKGAALAACALALHPFAAHAETEEPDHLLLLGAGVYATSNPYASAREKTETGVLPLFFYQNRYLTADLSGLAVKAYETRHFKLEGRISPRFQLVDPKDTRDFAFLKRDTGVDVGARFSGMAGPATLSLEVLADATGETEGQELNLDLTLAARPTERLSLEAVAGLSWKDEKLATWLYGLRENEVSSALAYEFGRTPRAPSGGVLVPSLGVQARYQLTERLYVIAAAEVEVFDKDIKNSPLIAKGQTTAGFVSLVRRF</sequence>
<keyword evidence="8" id="KW-1185">Reference proteome</keyword>
<gene>
    <name evidence="7" type="ORF">I4Q42_02610</name>
</gene>
<dbReference type="PANTHER" id="PTHR38776:SF1">
    <property type="entry name" value="MLTA-INTERACTING PROTEIN-RELATED"/>
    <property type="match status" value="1"/>
</dbReference>
<organism evidence="7 8">
    <name type="scientific">Caulobacter hibisci</name>
    <dbReference type="NCBI Taxonomy" id="2035993"/>
    <lineage>
        <taxon>Bacteria</taxon>
        <taxon>Pseudomonadati</taxon>
        <taxon>Pseudomonadota</taxon>
        <taxon>Alphaproteobacteria</taxon>
        <taxon>Caulobacterales</taxon>
        <taxon>Caulobacteraceae</taxon>
        <taxon>Caulobacter</taxon>
    </lineage>
</organism>
<evidence type="ECO:0000256" key="4">
    <source>
        <dbReference type="ARBA" id="ARBA00023136"/>
    </source>
</evidence>
<keyword evidence="3 6" id="KW-0732">Signal</keyword>
<dbReference type="InterPro" id="IPR010583">
    <property type="entry name" value="MipA"/>
</dbReference>
<evidence type="ECO:0000313" key="7">
    <source>
        <dbReference type="EMBL" id="MBI1682554.1"/>
    </source>
</evidence>
<dbReference type="RefSeq" id="WP_198574496.1">
    <property type="nucleotide sequence ID" value="NZ_JADWOX010000001.1"/>
</dbReference>
<evidence type="ECO:0000256" key="5">
    <source>
        <dbReference type="ARBA" id="ARBA00023237"/>
    </source>
</evidence>
<keyword evidence="4" id="KW-0472">Membrane</keyword>